<reference evidence="1" key="1">
    <citation type="journal article" date="2024" name="J. Gen. Virol.">
        <title>Novel phages of Pseudomonas syringae unveil numerous potential auxiliary metabolic genes.</title>
        <authorList>
            <person name="Feltin C."/>
            <person name="Garneau J.R."/>
            <person name="Morris C.E."/>
            <person name="Berard A."/>
            <person name="Torres-Barcelo C."/>
        </authorList>
    </citation>
    <scope>NUCLEOTIDE SEQUENCE</scope>
</reference>
<protein>
    <recommendedName>
        <fullName evidence="2">Transposase IS30-like HTH domain-containing protein</fullName>
    </recommendedName>
</protein>
<dbReference type="Gene3D" id="1.10.10.60">
    <property type="entry name" value="Homeodomain-like"/>
    <property type="match status" value="1"/>
</dbReference>
<evidence type="ECO:0000313" key="1">
    <source>
        <dbReference type="EMBL" id="XAI69717.1"/>
    </source>
</evidence>
<evidence type="ECO:0008006" key="2">
    <source>
        <dbReference type="Google" id="ProtNLM"/>
    </source>
</evidence>
<gene>
    <name evidence="1" type="ORF">Arace01_00049</name>
</gene>
<dbReference type="EMBL" id="PP179312">
    <property type="protein sequence ID" value="XAI69717.1"/>
    <property type="molecule type" value="Genomic_DNA"/>
</dbReference>
<organism evidence="1">
    <name type="scientific">Pseudomonas phage Arace01</name>
    <dbReference type="NCBI Taxonomy" id="3138526"/>
    <lineage>
        <taxon>Viruses</taxon>
    </lineage>
</organism>
<accession>A0AAU6W0C0</accession>
<name>A0AAU6W0C0_9VIRU</name>
<sequence length="106" mass="12161">MSSVYRVNRKFSDADVERLNSVGLSLATIAKVLGCHQTTVTLRLRSLGIEPADTRRTFMEDIFVTLSPDHQEWLADTLRDGNRSIKGYVRQLLIKEYARQTEKHPQ</sequence>
<proteinExistence type="predicted"/>